<dbReference type="Pfam" id="PF00144">
    <property type="entry name" value="Beta-lactamase"/>
    <property type="match status" value="1"/>
</dbReference>
<sequence length="355" mass="39603">MIFTWFRAALAGVLMSSAPVHQRIESFLDRTLPTGPGGTVAVASHGKLVHCAGFGLADRETKTPARCDTAYDVMSITKQFTAAAIMKLQMMGKLHTTDRIDAHLGPVPADKRLITVRHLLTHASGLRDLGDDYAPVSRDAMVQRALASPLRSRPGAEFHYSNVGYSLLAAIVERVSGSSYERFLAEHLFAPAGMTSTGYVLPRWAPGQIAIEYDKHGNRRGRPTEHPWAADGPYWYLRGNGGMLSTARDMYRWHRALETDTILSRRAKAELFTPRVLTDRKAKVYYGYGWGVLPRTEHGRVAEHDGGNDWSFGEFARFPDKRAMVFWITNQAYRAGKWNLEDINNKLTSGLVRAL</sequence>
<dbReference type="AlphaFoldDB" id="A0A438ML19"/>
<organism evidence="2 3">
    <name type="scientific">Nonomuraea polychroma</name>
    <dbReference type="NCBI Taxonomy" id="46176"/>
    <lineage>
        <taxon>Bacteria</taxon>
        <taxon>Bacillati</taxon>
        <taxon>Actinomycetota</taxon>
        <taxon>Actinomycetes</taxon>
        <taxon>Streptosporangiales</taxon>
        <taxon>Streptosporangiaceae</taxon>
        <taxon>Nonomuraea</taxon>
    </lineage>
</organism>
<dbReference type="Gene3D" id="3.40.710.10">
    <property type="entry name" value="DD-peptidase/beta-lactamase superfamily"/>
    <property type="match status" value="1"/>
</dbReference>
<keyword evidence="3" id="KW-1185">Reference proteome</keyword>
<gene>
    <name evidence="2" type="ORF">EDD27_9308</name>
</gene>
<evidence type="ECO:0000259" key="1">
    <source>
        <dbReference type="Pfam" id="PF00144"/>
    </source>
</evidence>
<dbReference type="SUPFAM" id="SSF56601">
    <property type="entry name" value="beta-lactamase/transpeptidase-like"/>
    <property type="match status" value="1"/>
</dbReference>
<dbReference type="PANTHER" id="PTHR46825:SF9">
    <property type="entry name" value="BETA-LACTAMASE-RELATED DOMAIN-CONTAINING PROTEIN"/>
    <property type="match status" value="1"/>
</dbReference>
<dbReference type="InterPro" id="IPR012338">
    <property type="entry name" value="Beta-lactam/transpept-like"/>
</dbReference>
<comment type="caution">
    <text evidence="2">The sequence shown here is derived from an EMBL/GenBank/DDBJ whole genome shotgun (WGS) entry which is preliminary data.</text>
</comment>
<accession>A0A438ML19</accession>
<feature type="domain" description="Beta-lactamase-related" evidence="1">
    <location>
        <begin position="36"/>
        <end position="340"/>
    </location>
</feature>
<dbReference type="PANTHER" id="PTHR46825">
    <property type="entry name" value="D-ALANYL-D-ALANINE-CARBOXYPEPTIDASE/ENDOPEPTIDASE AMPH"/>
    <property type="match status" value="1"/>
</dbReference>
<name>A0A438ML19_9ACTN</name>
<dbReference type="InterPro" id="IPR050491">
    <property type="entry name" value="AmpC-like"/>
</dbReference>
<evidence type="ECO:0000313" key="3">
    <source>
        <dbReference type="Proteomes" id="UP000284824"/>
    </source>
</evidence>
<dbReference type="InterPro" id="IPR001466">
    <property type="entry name" value="Beta-lactam-related"/>
</dbReference>
<protein>
    <submittedName>
        <fullName evidence="2">CubicO group peptidase (Beta-lactamase class C family)</fullName>
    </submittedName>
</protein>
<proteinExistence type="predicted"/>
<reference evidence="2 3" key="1">
    <citation type="submission" date="2019-01" db="EMBL/GenBank/DDBJ databases">
        <title>Sequencing the genomes of 1000 actinobacteria strains.</title>
        <authorList>
            <person name="Klenk H.-P."/>
        </authorList>
    </citation>
    <scope>NUCLEOTIDE SEQUENCE [LARGE SCALE GENOMIC DNA]</scope>
    <source>
        <strain evidence="2 3">DSM 43925</strain>
    </source>
</reference>
<evidence type="ECO:0000313" key="2">
    <source>
        <dbReference type="EMBL" id="RVX46427.1"/>
    </source>
</evidence>
<dbReference type="Proteomes" id="UP000284824">
    <property type="component" value="Unassembled WGS sequence"/>
</dbReference>
<dbReference type="EMBL" id="SAUN01000001">
    <property type="protein sequence ID" value="RVX46427.1"/>
    <property type="molecule type" value="Genomic_DNA"/>
</dbReference>